<protein>
    <submittedName>
        <fullName evidence="2">Uncharacterized protein</fullName>
    </submittedName>
</protein>
<accession>A0AAV1RXN0</accession>
<evidence type="ECO:0000313" key="3">
    <source>
        <dbReference type="Proteomes" id="UP001314170"/>
    </source>
</evidence>
<sequence>MLAAILLIAYLTPFSKFPFDHPVPSSCRRYWINEALLYGKEFDGPVFQLEINDLSCFLDRVACVAAVAVATIATTSVNTHASSSFDHVLSCLISLLVISNPSYCIVFYLTRYFRWIDLLEFTRVLPTSMYEIKFMRPNQGIKSL</sequence>
<gene>
    <name evidence="2" type="ORF">DCAF_LOCUS15309</name>
</gene>
<feature type="signal peptide" evidence="1">
    <location>
        <begin position="1"/>
        <end position="16"/>
    </location>
</feature>
<proteinExistence type="predicted"/>
<reference evidence="2 3" key="1">
    <citation type="submission" date="2024-01" db="EMBL/GenBank/DDBJ databases">
        <authorList>
            <person name="Waweru B."/>
        </authorList>
    </citation>
    <scope>NUCLEOTIDE SEQUENCE [LARGE SCALE GENOMIC DNA]</scope>
</reference>
<dbReference type="Proteomes" id="UP001314170">
    <property type="component" value="Unassembled WGS sequence"/>
</dbReference>
<organism evidence="2 3">
    <name type="scientific">Dovyalis caffra</name>
    <dbReference type="NCBI Taxonomy" id="77055"/>
    <lineage>
        <taxon>Eukaryota</taxon>
        <taxon>Viridiplantae</taxon>
        <taxon>Streptophyta</taxon>
        <taxon>Embryophyta</taxon>
        <taxon>Tracheophyta</taxon>
        <taxon>Spermatophyta</taxon>
        <taxon>Magnoliopsida</taxon>
        <taxon>eudicotyledons</taxon>
        <taxon>Gunneridae</taxon>
        <taxon>Pentapetalae</taxon>
        <taxon>rosids</taxon>
        <taxon>fabids</taxon>
        <taxon>Malpighiales</taxon>
        <taxon>Salicaceae</taxon>
        <taxon>Flacourtieae</taxon>
        <taxon>Dovyalis</taxon>
    </lineage>
</organism>
<dbReference type="EMBL" id="CAWUPB010001159">
    <property type="protein sequence ID" value="CAK7340228.1"/>
    <property type="molecule type" value="Genomic_DNA"/>
</dbReference>
<keyword evidence="1" id="KW-0732">Signal</keyword>
<evidence type="ECO:0000256" key="1">
    <source>
        <dbReference type="SAM" id="SignalP"/>
    </source>
</evidence>
<name>A0AAV1RXN0_9ROSI</name>
<comment type="caution">
    <text evidence="2">The sequence shown here is derived from an EMBL/GenBank/DDBJ whole genome shotgun (WGS) entry which is preliminary data.</text>
</comment>
<keyword evidence="3" id="KW-1185">Reference proteome</keyword>
<dbReference type="AlphaFoldDB" id="A0AAV1RXN0"/>
<evidence type="ECO:0000313" key="2">
    <source>
        <dbReference type="EMBL" id="CAK7340228.1"/>
    </source>
</evidence>
<feature type="chain" id="PRO_5043370867" evidence="1">
    <location>
        <begin position="17"/>
        <end position="144"/>
    </location>
</feature>